<proteinExistence type="predicted"/>
<evidence type="ECO:0000313" key="1">
    <source>
        <dbReference type="EMBL" id="GAF70181.1"/>
    </source>
</evidence>
<sequence>MYTTVDLVGVNLSNSSLEISVDVQGIEGDFYGVISREDFECGIWQPEQYSERLFCKGTLWFSDSAQTLRVYRTGDNEQAFTIDFTVP</sequence>
<reference evidence="1" key="1">
    <citation type="journal article" date="2014" name="Front. Microbiol.">
        <title>High frequency of phylogenetically diverse reductive dehalogenase-homologous genes in deep subseafloor sedimentary metagenomes.</title>
        <authorList>
            <person name="Kawai M."/>
            <person name="Futagami T."/>
            <person name="Toyoda A."/>
            <person name="Takaki Y."/>
            <person name="Nishi S."/>
            <person name="Hori S."/>
            <person name="Arai W."/>
            <person name="Tsubouchi T."/>
            <person name="Morono Y."/>
            <person name="Uchiyama I."/>
            <person name="Ito T."/>
            <person name="Fujiyama A."/>
            <person name="Inagaki F."/>
            <person name="Takami H."/>
        </authorList>
    </citation>
    <scope>NUCLEOTIDE SEQUENCE</scope>
    <source>
        <strain evidence="1">Expedition CK06-06</strain>
    </source>
</reference>
<gene>
    <name evidence="1" type="ORF">S01H1_10245</name>
</gene>
<comment type="caution">
    <text evidence="1">The sequence shown here is derived from an EMBL/GenBank/DDBJ whole genome shotgun (WGS) entry which is preliminary data.</text>
</comment>
<organism evidence="1">
    <name type="scientific">marine sediment metagenome</name>
    <dbReference type="NCBI Taxonomy" id="412755"/>
    <lineage>
        <taxon>unclassified sequences</taxon>
        <taxon>metagenomes</taxon>
        <taxon>ecological metagenomes</taxon>
    </lineage>
</organism>
<name>X0S4L1_9ZZZZ</name>
<protein>
    <submittedName>
        <fullName evidence="1">Uncharacterized protein</fullName>
    </submittedName>
</protein>
<dbReference type="EMBL" id="BARS01005233">
    <property type="protein sequence ID" value="GAF70181.1"/>
    <property type="molecule type" value="Genomic_DNA"/>
</dbReference>
<dbReference type="AlphaFoldDB" id="X0S4L1"/>
<accession>X0S4L1</accession>